<evidence type="ECO:0000313" key="2">
    <source>
        <dbReference type="EMBL" id="AYC36580.1"/>
    </source>
</evidence>
<reference evidence="2 3" key="1">
    <citation type="submission" date="2018-09" db="EMBL/GenBank/DDBJ databases">
        <title>Production of Trimethoprim by Streptomyces sp. 3E-1.</title>
        <authorList>
            <person name="Kang H.J."/>
            <person name="Kim S.B."/>
        </authorList>
    </citation>
    <scope>NUCLEOTIDE SEQUENCE [LARGE SCALE GENOMIC DNA]</scope>
    <source>
        <strain evidence="2 3">3E-1</strain>
    </source>
</reference>
<gene>
    <name evidence="2" type="ORF">DWG14_00790</name>
</gene>
<organism evidence="2 3">
    <name type="scientific">Streptomyces griseorubiginosus</name>
    <dbReference type="NCBI Taxonomy" id="67304"/>
    <lineage>
        <taxon>Bacteria</taxon>
        <taxon>Bacillati</taxon>
        <taxon>Actinomycetota</taxon>
        <taxon>Actinomycetes</taxon>
        <taxon>Kitasatosporales</taxon>
        <taxon>Streptomycetaceae</taxon>
        <taxon>Streptomyces</taxon>
    </lineage>
</organism>
<feature type="region of interest" description="Disordered" evidence="1">
    <location>
        <begin position="224"/>
        <end position="262"/>
    </location>
</feature>
<dbReference type="EMBL" id="CP032427">
    <property type="protein sequence ID" value="AYC36580.1"/>
    <property type="molecule type" value="Genomic_DNA"/>
</dbReference>
<dbReference type="KEGG" id="sge:DWG14_00790"/>
<feature type="region of interest" description="Disordered" evidence="1">
    <location>
        <begin position="1"/>
        <end position="37"/>
    </location>
</feature>
<accession>A0AAI8KVR8</accession>
<feature type="region of interest" description="Disordered" evidence="1">
    <location>
        <begin position="177"/>
        <end position="197"/>
    </location>
</feature>
<name>A0AAI8KVR8_9ACTN</name>
<dbReference type="AlphaFoldDB" id="A0AAI8KVR8"/>
<protein>
    <submittedName>
        <fullName evidence="2">Uncharacterized protein</fullName>
    </submittedName>
</protein>
<evidence type="ECO:0000256" key="1">
    <source>
        <dbReference type="SAM" id="MobiDB-lite"/>
    </source>
</evidence>
<sequence>MPCQVHGRVPGRLGRAGVHAQQARRVDARQPVQDPRPLRGLGLGHVVAEQRDHVRVVEVVEAARLAVAAERLLQRLGRGRRAQPGVAVEVVGADARPGQHRERVVVLQEQLTAGVEPDRARSALVEQFAGTGHHPLHRGVPVRLHQVPVPPDERPGQPVLRGVRLPAEQVLGPQPAAVDPVHRPSAHPRHPAVDHGDVHGVTAGVQQRGRRHPPLDRPRFHAFRQEGVHPRRPGPVASVRRPGTPGIGDPVRLHSGLLDESR</sequence>
<proteinExistence type="predicted"/>
<dbReference type="Proteomes" id="UP000265765">
    <property type="component" value="Chromosome"/>
</dbReference>
<evidence type="ECO:0000313" key="3">
    <source>
        <dbReference type="Proteomes" id="UP000265765"/>
    </source>
</evidence>